<dbReference type="PROSITE" id="PS50801">
    <property type="entry name" value="STAS"/>
    <property type="match status" value="1"/>
</dbReference>
<dbReference type="EMBL" id="KT997803">
    <property type="protein sequence ID" value="ANO58245.1"/>
    <property type="molecule type" value="Genomic_DNA"/>
</dbReference>
<dbReference type="InterPro" id="IPR002645">
    <property type="entry name" value="STAS_dom"/>
</dbReference>
<dbReference type="CDD" id="cd07043">
    <property type="entry name" value="STAS_anti-anti-sigma_factors"/>
    <property type="match status" value="1"/>
</dbReference>
<dbReference type="Pfam" id="PF01740">
    <property type="entry name" value="STAS"/>
    <property type="match status" value="1"/>
</dbReference>
<dbReference type="PANTHER" id="PTHR33495">
    <property type="entry name" value="ANTI-SIGMA FACTOR ANTAGONIST TM_1081-RELATED-RELATED"/>
    <property type="match status" value="1"/>
</dbReference>
<evidence type="ECO:0000259" key="1">
    <source>
        <dbReference type="PROSITE" id="PS50801"/>
    </source>
</evidence>
<sequence>MMKAEEFNSQFFQTDVIDHCVVVRFHAGPLNEESNIEELGRSLFQLIDQHGYHRIAIDLSQTSFITSSVLGKLISLHRRLQRTSGRLVLFALQDPVESVMRRSNLYEYFQVTDCLETAIACLDSTE</sequence>
<dbReference type="AlphaFoldDB" id="A0A1B0Z2Z4"/>
<dbReference type="InterPro" id="IPR036513">
    <property type="entry name" value="STAS_dom_sf"/>
</dbReference>
<reference evidence="2" key="1">
    <citation type="submission" date="2015-11" db="EMBL/GenBank/DDBJ databases">
        <title>Genomes of Abundant and Widespread Viruses from the Deep Ocean.</title>
        <authorList>
            <person name="Mizuno C.M."/>
            <person name="Ghai R."/>
            <person name="Saghai A."/>
            <person name="Lopez-Garcia P."/>
            <person name="Rodriguez-Valera F."/>
        </authorList>
    </citation>
    <scope>NUCLEOTIDE SEQUENCE</scope>
</reference>
<dbReference type="Gene3D" id="3.30.750.24">
    <property type="entry name" value="STAS domain"/>
    <property type="match status" value="1"/>
</dbReference>
<feature type="domain" description="STAS" evidence="1">
    <location>
        <begin position="35"/>
        <end position="122"/>
    </location>
</feature>
<evidence type="ECO:0000313" key="2">
    <source>
        <dbReference type="EMBL" id="ANO58245.1"/>
    </source>
</evidence>
<dbReference type="SUPFAM" id="SSF52091">
    <property type="entry name" value="SpoIIaa-like"/>
    <property type="match status" value="1"/>
</dbReference>
<organism evidence="2">
    <name type="scientific">uncultured Planctomycetota bacterium</name>
    <dbReference type="NCBI Taxonomy" id="120965"/>
    <lineage>
        <taxon>Bacteria</taxon>
        <taxon>Pseudomonadati</taxon>
        <taxon>Planctomycetota</taxon>
        <taxon>environmental samples</taxon>
    </lineage>
</organism>
<name>A0A1B0Z2Z4_9BACT</name>
<protein>
    <submittedName>
        <fullName evidence="2">Anti-anti-sigma factor</fullName>
    </submittedName>
</protein>
<proteinExistence type="predicted"/>
<dbReference type="GO" id="GO:0043856">
    <property type="term" value="F:anti-sigma factor antagonist activity"/>
    <property type="evidence" value="ECO:0007669"/>
    <property type="project" value="TreeGrafter"/>
</dbReference>
<accession>A0A1B0Z2Z4</accession>